<dbReference type="SMART" id="SM00460">
    <property type="entry name" value="TGc"/>
    <property type="match status" value="1"/>
</dbReference>
<evidence type="ECO:0000259" key="1">
    <source>
        <dbReference type="SMART" id="SM00460"/>
    </source>
</evidence>
<name>F4XQE6_9CYAN</name>
<evidence type="ECO:0000313" key="2">
    <source>
        <dbReference type="EMBL" id="EGJ33189.1"/>
    </source>
</evidence>
<evidence type="ECO:0000313" key="3">
    <source>
        <dbReference type="Proteomes" id="UP000003959"/>
    </source>
</evidence>
<dbReference type="Pfam" id="PF01841">
    <property type="entry name" value="Transglut_core"/>
    <property type="match status" value="1"/>
</dbReference>
<dbReference type="HOGENOM" id="CLU_130204_0_0_3"/>
<organism evidence="2 3">
    <name type="scientific">Moorena producens 3L</name>
    <dbReference type="NCBI Taxonomy" id="489825"/>
    <lineage>
        <taxon>Bacteria</taxon>
        <taxon>Bacillati</taxon>
        <taxon>Cyanobacteriota</taxon>
        <taxon>Cyanophyceae</taxon>
        <taxon>Coleofasciculales</taxon>
        <taxon>Coleofasciculaceae</taxon>
        <taxon>Moorena</taxon>
    </lineage>
</organism>
<dbReference type="Gene3D" id="3.10.620.30">
    <property type="match status" value="1"/>
</dbReference>
<dbReference type="GO" id="GO:0005737">
    <property type="term" value="C:cytoplasm"/>
    <property type="evidence" value="ECO:0007669"/>
    <property type="project" value="TreeGrafter"/>
</dbReference>
<dbReference type="InterPro" id="IPR052557">
    <property type="entry name" value="CAP/Cytokinesis_protein"/>
</dbReference>
<reference evidence="3" key="1">
    <citation type="journal article" date="2011" name="Proc. Natl. Acad. Sci. U.S.A.">
        <title>Genomic insights into the physiology and ecology of the marine filamentous cyanobacterium Lyngbya majuscula.</title>
        <authorList>
            <person name="Jones A.C."/>
            <person name="Monroe E.A."/>
            <person name="Podell S."/>
            <person name="Hess W.R."/>
            <person name="Klages S."/>
            <person name="Esquenazi E."/>
            <person name="Niessen S."/>
            <person name="Hoover H."/>
            <person name="Rothmann M."/>
            <person name="Lasken R.S."/>
            <person name="Yates J.R.III."/>
            <person name="Reinhardt R."/>
            <person name="Kube M."/>
            <person name="Burkart M.D."/>
            <person name="Allen E.E."/>
            <person name="Dorrestein P.C."/>
            <person name="Gerwick W.H."/>
            <person name="Gerwick L."/>
        </authorList>
    </citation>
    <scope>NUCLEOTIDE SEQUENCE [LARGE SCALE GENOMIC DNA]</scope>
    <source>
        <strain evidence="3">3L</strain>
    </source>
</reference>
<dbReference type="EMBL" id="GL890861">
    <property type="protein sequence ID" value="EGJ33189.1"/>
    <property type="molecule type" value="Genomic_DNA"/>
</dbReference>
<dbReference type="AlphaFoldDB" id="F4XQE6"/>
<gene>
    <name evidence="2" type="ORF">LYNGBM3L_46510</name>
</gene>
<dbReference type="PANTHER" id="PTHR46333">
    <property type="entry name" value="CYTOKINESIS PROTEIN 3"/>
    <property type="match status" value="1"/>
</dbReference>
<dbReference type="PANTHER" id="PTHR46333:SF2">
    <property type="entry name" value="CYTOKINESIS PROTEIN 3"/>
    <property type="match status" value="1"/>
</dbReference>
<dbReference type="InterPro" id="IPR002931">
    <property type="entry name" value="Transglutaminase-like"/>
</dbReference>
<proteinExistence type="predicted"/>
<feature type="domain" description="Transglutaminase-like" evidence="1">
    <location>
        <begin position="81"/>
        <end position="147"/>
    </location>
</feature>
<dbReference type="RefSeq" id="WP_008182759.1">
    <property type="nucleotide sequence ID" value="NZ_MKZR01000069.1"/>
</dbReference>
<dbReference type="InterPro" id="IPR038765">
    <property type="entry name" value="Papain-like_cys_pep_sf"/>
</dbReference>
<dbReference type="SUPFAM" id="SSF54001">
    <property type="entry name" value="Cysteine proteinases"/>
    <property type="match status" value="1"/>
</dbReference>
<dbReference type="eggNOG" id="COG5279">
    <property type="taxonomic scope" value="Bacteria"/>
</dbReference>
<keyword evidence="3" id="KW-1185">Reference proteome</keyword>
<accession>F4XQE6</accession>
<dbReference type="Proteomes" id="UP000003959">
    <property type="component" value="Unassembled WGS sequence"/>
</dbReference>
<sequence>MVCLWSVGYATDSINHRLYKHVIQIPAKSEKSKKRFIKYLRLEANNDSEMVESIYYWMTAHIAYDMAIYDRNQDFYRFTDSFFSRKGICSEYSRLFVELCDLAGVEVEFLAGFARTSTFTGALDSNARHSWNRVKLGGEWKLIDATWGSRSKLINGQVEVREPNPYYLFINPKDLIKTHFPVREEWQMLDKPLTESEFLAQ</sequence>
<protein>
    <submittedName>
        <fullName evidence="2">Transglutaminase-like superfamily</fullName>
    </submittedName>
</protein>